<evidence type="ECO:0000256" key="1">
    <source>
        <dbReference type="SAM" id="Phobius"/>
    </source>
</evidence>
<sequence>MLSKDLMKLVLIASPLAWYGMSKLLRSFAYRDDINRWIFAAAGIIAVIIAFVTVSAQSVKAANANPARSLKSE</sequence>
<dbReference type="AlphaFoldDB" id="A0A316HBM9"/>
<protein>
    <submittedName>
        <fullName evidence="2">Putative ABC transport system permease protein</fullName>
    </submittedName>
</protein>
<evidence type="ECO:0000313" key="3">
    <source>
        <dbReference type="Proteomes" id="UP000245678"/>
    </source>
</evidence>
<comment type="caution">
    <text evidence="2">The sequence shown here is derived from an EMBL/GenBank/DDBJ whole genome shotgun (WGS) entry which is preliminary data.</text>
</comment>
<keyword evidence="1" id="KW-0812">Transmembrane</keyword>
<reference evidence="2 3" key="1">
    <citation type="submission" date="2018-05" db="EMBL/GenBank/DDBJ databases">
        <title>Genomic Encyclopedia of Archaeal and Bacterial Type Strains, Phase II (KMG-II): from individual species to whole genera.</title>
        <authorList>
            <person name="Goeker M."/>
        </authorList>
    </citation>
    <scope>NUCLEOTIDE SEQUENCE [LARGE SCALE GENOMIC DNA]</scope>
    <source>
        <strain evidence="2 3">DSM 19975</strain>
    </source>
</reference>
<accession>A0A316HBM9</accession>
<keyword evidence="1" id="KW-0472">Membrane</keyword>
<evidence type="ECO:0000313" key="2">
    <source>
        <dbReference type="EMBL" id="PWK77370.1"/>
    </source>
</evidence>
<keyword evidence="3" id="KW-1185">Reference proteome</keyword>
<dbReference type="EMBL" id="QGHA01000005">
    <property type="protein sequence ID" value="PWK77370.1"/>
    <property type="molecule type" value="Genomic_DNA"/>
</dbReference>
<proteinExistence type="predicted"/>
<organism evidence="2 3">
    <name type="scientific">Mucilaginibacter oryzae</name>
    <dbReference type="NCBI Taxonomy" id="468058"/>
    <lineage>
        <taxon>Bacteria</taxon>
        <taxon>Pseudomonadati</taxon>
        <taxon>Bacteroidota</taxon>
        <taxon>Sphingobacteriia</taxon>
        <taxon>Sphingobacteriales</taxon>
        <taxon>Sphingobacteriaceae</taxon>
        <taxon>Mucilaginibacter</taxon>
    </lineage>
</organism>
<dbReference type="RefSeq" id="WP_109608739.1">
    <property type="nucleotide sequence ID" value="NZ_QGHA01000005.1"/>
</dbReference>
<name>A0A316HBM9_9SPHI</name>
<gene>
    <name evidence="2" type="ORF">LX99_03183</name>
</gene>
<dbReference type="Proteomes" id="UP000245678">
    <property type="component" value="Unassembled WGS sequence"/>
</dbReference>
<keyword evidence="1" id="KW-1133">Transmembrane helix</keyword>
<feature type="transmembrane region" description="Helical" evidence="1">
    <location>
        <begin position="37"/>
        <end position="56"/>
    </location>
</feature>